<dbReference type="PANTHER" id="PTHR43861">
    <property type="entry name" value="TRANS-ACONITATE 2-METHYLTRANSFERASE-RELATED"/>
    <property type="match status" value="1"/>
</dbReference>
<dbReference type="RefSeq" id="WP_109943235.1">
    <property type="nucleotide sequence ID" value="NZ_QGSV01000074.1"/>
</dbReference>
<dbReference type="CDD" id="cd02440">
    <property type="entry name" value="AdoMet_MTases"/>
    <property type="match status" value="1"/>
</dbReference>
<dbReference type="InterPro" id="IPR029063">
    <property type="entry name" value="SAM-dependent_MTases_sf"/>
</dbReference>
<dbReference type="OrthoDB" id="9810247at2"/>
<comment type="caution">
    <text evidence="2">The sequence shown here is derived from an EMBL/GenBank/DDBJ whole genome shotgun (WGS) entry which is preliminary data.</text>
</comment>
<dbReference type="Pfam" id="PF08241">
    <property type="entry name" value="Methyltransf_11"/>
    <property type="match status" value="1"/>
</dbReference>
<dbReference type="GO" id="GO:0008168">
    <property type="term" value="F:methyltransferase activity"/>
    <property type="evidence" value="ECO:0007669"/>
    <property type="project" value="UniProtKB-KW"/>
</dbReference>
<accession>A0A317KK40</accession>
<dbReference type="Proteomes" id="UP000245683">
    <property type="component" value="Unassembled WGS sequence"/>
</dbReference>
<evidence type="ECO:0000259" key="1">
    <source>
        <dbReference type="Pfam" id="PF08241"/>
    </source>
</evidence>
<proteinExistence type="predicted"/>
<dbReference type="SUPFAM" id="SSF53335">
    <property type="entry name" value="S-adenosyl-L-methionine-dependent methyltransferases"/>
    <property type="match status" value="1"/>
</dbReference>
<evidence type="ECO:0000313" key="3">
    <source>
        <dbReference type="Proteomes" id="UP000245683"/>
    </source>
</evidence>
<dbReference type="AlphaFoldDB" id="A0A317KK40"/>
<organism evidence="2 3">
    <name type="scientific">Micromonospora globispora</name>
    <dbReference type="NCBI Taxonomy" id="1450148"/>
    <lineage>
        <taxon>Bacteria</taxon>
        <taxon>Bacillati</taxon>
        <taxon>Actinomycetota</taxon>
        <taxon>Actinomycetes</taxon>
        <taxon>Micromonosporales</taxon>
        <taxon>Micromonosporaceae</taxon>
        <taxon>Micromonospora</taxon>
    </lineage>
</organism>
<protein>
    <submittedName>
        <fullName evidence="2">Class I SAM-dependent methyltransferase</fullName>
    </submittedName>
</protein>
<dbReference type="EMBL" id="QGSV01000074">
    <property type="protein sequence ID" value="PWU52124.1"/>
    <property type="molecule type" value="Genomic_DNA"/>
</dbReference>
<dbReference type="GO" id="GO:0032259">
    <property type="term" value="P:methylation"/>
    <property type="evidence" value="ECO:0007669"/>
    <property type="project" value="UniProtKB-KW"/>
</dbReference>
<reference evidence="3" key="1">
    <citation type="submission" date="2018-05" db="EMBL/GenBank/DDBJ databases">
        <title>Micromonospora globispora sp. nov. and Micromonospora rugosa sp. nov., isolated from marine sediment.</title>
        <authorList>
            <person name="Carro L."/>
            <person name="Aysel V."/>
            <person name="Cetin D."/>
            <person name="Igual J.M."/>
            <person name="Klenk H.-P."/>
            <person name="Trujillo M.E."/>
            <person name="Sahin N."/>
        </authorList>
    </citation>
    <scope>NUCLEOTIDE SEQUENCE [LARGE SCALE GENOMIC DNA]</scope>
    <source>
        <strain evidence="3">S2904</strain>
    </source>
</reference>
<feature type="domain" description="Methyltransferase type 11" evidence="1">
    <location>
        <begin position="40"/>
        <end position="129"/>
    </location>
</feature>
<dbReference type="InterPro" id="IPR013216">
    <property type="entry name" value="Methyltransf_11"/>
</dbReference>
<keyword evidence="3" id="KW-1185">Reference proteome</keyword>
<dbReference type="Gene3D" id="3.40.50.150">
    <property type="entry name" value="Vaccinia Virus protein VP39"/>
    <property type="match status" value="1"/>
</dbReference>
<gene>
    <name evidence="2" type="ORF">DLJ46_03625</name>
</gene>
<sequence length="232" mass="25733">MRSAEIRRMTDVEDRHWWFREKRNLLARELRRLGPPGRALDVGAAGGGNSRVLRDHGWETVVADLSETAVAIARDRGFDAVHADARDLPWAAGTFDVVTAFEILEHIEEDDQAAAEMFRVLGPGGTLLCTVPADMRLWSAHDVAVNHVRRYDRAGLTRVIEGAGFVIDALWSWNVLLRPVVALHRRRSTGSDIDEPPPALINACLSGILVAERHLPVKSLNGVSLILRAHRP</sequence>
<keyword evidence="2" id="KW-0489">Methyltransferase</keyword>
<evidence type="ECO:0000313" key="2">
    <source>
        <dbReference type="EMBL" id="PWU52124.1"/>
    </source>
</evidence>
<name>A0A317KK40_9ACTN</name>
<keyword evidence="2" id="KW-0808">Transferase</keyword>